<gene>
    <name evidence="2" type="ORF">WDS16_00705</name>
</gene>
<dbReference type="SUPFAM" id="SSF46785">
    <property type="entry name" value="Winged helix' DNA-binding domain"/>
    <property type="match status" value="1"/>
</dbReference>
<protein>
    <submittedName>
        <fullName evidence="2">MarR family winged helix-turn-helix transcriptional regulator</fullName>
    </submittedName>
</protein>
<organism evidence="2 3">
    <name type="scientific">Rhodococcus sovatensis</name>
    <dbReference type="NCBI Taxonomy" id="1805840"/>
    <lineage>
        <taxon>Bacteria</taxon>
        <taxon>Bacillati</taxon>
        <taxon>Actinomycetota</taxon>
        <taxon>Actinomycetes</taxon>
        <taxon>Mycobacteriales</taxon>
        <taxon>Nocardiaceae</taxon>
        <taxon>Rhodococcus</taxon>
    </lineage>
</organism>
<dbReference type="InterPro" id="IPR036390">
    <property type="entry name" value="WH_DNA-bd_sf"/>
</dbReference>
<dbReference type="Proteomes" id="UP001432000">
    <property type="component" value="Chromosome"/>
</dbReference>
<dbReference type="PANTHER" id="PTHR39515">
    <property type="entry name" value="CONSERVED PROTEIN"/>
    <property type="match status" value="1"/>
</dbReference>
<dbReference type="Pfam" id="PF01047">
    <property type="entry name" value="MarR"/>
    <property type="match status" value="1"/>
</dbReference>
<dbReference type="InterPro" id="IPR052526">
    <property type="entry name" value="HTH-type_Bedaq_tolerance"/>
</dbReference>
<dbReference type="PANTHER" id="PTHR39515:SF2">
    <property type="entry name" value="HTH-TYPE TRANSCRIPTIONAL REGULATOR RV0880"/>
    <property type="match status" value="1"/>
</dbReference>
<dbReference type="InterPro" id="IPR000835">
    <property type="entry name" value="HTH_MarR-typ"/>
</dbReference>
<proteinExistence type="predicted"/>
<dbReference type="SMART" id="SM00347">
    <property type="entry name" value="HTH_MARR"/>
    <property type="match status" value="1"/>
</dbReference>
<sequence length="148" mass="16230">MSHPDEGIARGLLDAAFDLRRVLRAHLDESGTDETLPLAQAEVVRTVAVFPDSRIGDIASRLKLRPNTVSTLVRTLVDKGLLDRLPDPADGRAVVLRVNDERAARRARRTDRRAEVLAAEIGKLSAAERRAVEKALPTLVKLNDALRA</sequence>
<evidence type="ECO:0000313" key="2">
    <source>
        <dbReference type="EMBL" id="WXG69125.1"/>
    </source>
</evidence>
<dbReference type="Gene3D" id="1.10.10.10">
    <property type="entry name" value="Winged helix-like DNA-binding domain superfamily/Winged helix DNA-binding domain"/>
    <property type="match status" value="1"/>
</dbReference>
<dbReference type="PROSITE" id="PS50995">
    <property type="entry name" value="HTH_MARR_2"/>
    <property type="match status" value="1"/>
</dbReference>
<name>A0ABZ2PLH6_9NOCA</name>
<keyword evidence="3" id="KW-1185">Reference proteome</keyword>
<feature type="domain" description="HTH marR-type" evidence="1">
    <location>
        <begin position="5"/>
        <end position="141"/>
    </location>
</feature>
<accession>A0ABZ2PLH6</accession>
<dbReference type="RefSeq" id="WP_338889745.1">
    <property type="nucleotide sequence ID" value="NZ_CP147846.1"/>
</dbReference>
<evidence type="ECO:0000259" key="1">
    <source>
        <dbReference type="PROSITE" id="PS50995"/>
    </source>
</evidence>
<reference evidence="2 3" key="1">
    <citation type="submission" date="2024-03" db="EMBL/GenBank/DDBJ databases">
        <title>Natural products discovery in diverse microorganisms through a two-stage MS feature dereplication strategy.</title>
        <authorList>
            <person name="Zhang R."/>
        </authorList>
    </citation>
    <scope>NUCLEOTIDE SEQUENCE [LARGE SCALE GENOMIC DNA]</scope>
    <source>
        <strain evidence="2 3">18930</strain>
    </source>
</reference>
<dbReference type="InterPro" id="IPR036388">
    <property type="entry name" value="WH-like_DNA-bd_sf"/>
</dbReference>
<evidence type="ECO:0000313" key="3">
    <source>
        <dbReference type="Proteomes" id="UP001432000"/>
    </source>
</evidence>
<dbReference type="EMBL" id="CP147846">
    <property type="protein sequence ID" value="WXG69125.1"/>
    <property type="molecule type" value="Genomic_DNA"/>
</dbReference>